<proteinExistence type="predicted"/>
<gene>
    <name evidence="2" type="ORF">GGR21_004085</name>
</gene>
<dbReference type="EC" id="4.4.1.5" evidence="2"/>
<keyword evidence="2" id="KW-0456">Lyase</keyword>
<organism evidence="2 3">
    <name type="scientific">Dysgonomonas hofstadii</name>
    <dbReference type="NCBI Taxonomy" id="637886"/>
    <lineage>
        <taxon>Bacteria</taxon>
        <taxon>Pseudomonadati</taxon>
        <taxon>Bacteroidota</taxon>
        <taxon>Bacteroidia</taxon>
        <taxon>Bacteroidales</taxon>
        <taxon>Dysgonomonadaceae</taxon>
        <taxon>Dysgonomonas</taxon>
    </lineage>
</organism>
<reference evidence="2 3" key="1">
    <citation type="submission" date="2020-08" db="EMBL/GenBank/DDBJ databases">
        <title>Genomic Encyclopedia of Type Strains, Phase IV (KMG-IV): sequencing the most valuable type-strain genomes for metagenomic binning, comparative biology and taxonomic classification.</title>
        <authorList>
            <person name="Goeker M."/>
        </authorList>
    </citation>
    <scope>NUCLEOTIDE SEQUENCE [LARGE SCALE GENOMIC DNA]</scope>
    <source>
        <strain evidence="2 3">DSM 104969</strain>
    </source>
</reference>
<dbReference type="PANTHER" id="PTHR36113:SF1">
    <property type="entry name" value="GLYOXALASE_BLEOMYCIN RESISTANCE PROTEIN_DIOXYGENASE"/>
    <property type="match status" value="1"/>
</dbReference>
<evidence type="ECO:0000259" key="1">
    <source>
        <dbReference type="PROSITE" id="PS51819"/>
    </source>
</evidence>
<dbReference type="PROSITE" id="PS51819">
    <property type="entry name" value="VOC"/>
    <property type="match status" value="1"/>
</dbReference>
<comment type="caution">
    <text evidence="2">The sequence shown here is derived from an EMBL/GenBank/DDBJ whole genome shotgun (WGS) entry which is preliminary data.</text>
</comment>
<dbReference type="PANTHER" id="PTHR36113">
    <property type="entry name" value="LYASE, PUTATIVE-RELATED-RELATED"/>
    <property type="match status" value="1"/>
</dbReference>
<evidence type="ECO:0000313" key="3">
    <source>
        <dbReference type="Proteomes" id="UP000555103"/>
    </source>
</evidence>
<dbReference type="Pfam" id="PF00903">
    <property type="entry name" value="Glyoxalase"/>
    <property type="match status" value="1"/>
</dbReference>
<dbReference type="InterPro" id="IPR037523">
    <property type="entry name" value="VOC_core"/>
</dbReference>
<keyword evidence="3" id="KW-1185">Reference proteome</keyword>
<accession>A0A840CRV9</accession>
<dbReference type="Gene3D" id="3.10.180.10">
    <property type="entry name" value="2,3-Dihydroxybiphenyl 1,2-Dioxygenase, domain 1"/>
    <property type="match status" value="1"/>
</dbReference>
<dbReference type="SUPFAM" id="SSF54593">
    <property type="entry name" value="Glyoxalase/Bleomycin resistance protein/Dihydroxybiphenyl dioxygenase"/>
    <property type="match status" value="1"/>
</dbReference>
<feature type="domain" description="VOC" evidence="1">
    <location>
        <begin position="7"/>
        <end position="133"/>
    </location>
</feature>
<evidence type="ECO:0000313" key="2">
    <source>
        <dbReference type="EMBL" id="MBB4038156.1"/>
    </source>
</evidence>
<sequence>MKTNKMKIEHIAVYVEDIELVREFYIRYFNLNCGDKYVNPRRNFTSYFLSFGEDKTRIELMHIPDIASPASKGNLKGLAHIAISAGGKDKVNELTERLRKDGYTIASEPRTTGDGYYESAVLDPEENYIEITE</sequence>
<dbReference type="Proteomes" id="UP000555103">
    <property type="component" value="Unassembled WGS sequence"/>
</dbReference>
<protein>
    <submittedName>
        <fullName evidence="2">Lactoylglutathione lyase</fullName>
        <ecNumber evidence="2">4.4.1.5</ecNumber>
    </submittedName>
</protein>
<name>A0A840CRV9_9BACT</name>
<dbReference type="InterPro" id="IPR051332">
    <property type="entry name" value="Fosfomycin_Res_Enzymes"/>
</dbReference>
<dbReference type="InterPro" id="IPR004360">
    <property type="entry name" value="Glyas_Fos-R_dOase_dom"/>
</dbReference>
<dbReference type="InterPro" id="IPR029068">
    <property type="entry name" value="Glyas_Bleomycin-R_OHBP_Dase"/>
</dbReference>
<dbReference type="EMBL" id="JACIEP010000024">
    <property type="protein sequence ID" value="MBB4038156.1"/>
    <property type="molecule type" value="Genomic_DNA"/>
</dbReference>
<dbReference type="GO" id="GO:0004462">
    <property type="term" value="F:lactoylglutathione lyase activity"/>
    <property type="evidence" value="ECO:0007669"/>
    <property type="project" value="UniProtKB-EC"/>
</dbReference>
<dbReference type="AlphaFoldDB" id="A0A840CRV9"/>